<reference evidence="1" key="1">
    <citation type="journal article" date="2014" name="Genome Biol. Evol.">
        <title>Pangenome evidence for extensive interdomain horizontal transfer affecting lineage core and shell genes in uncultured planktonic thaumarchaeota and euryarchaeota.</title>
        <authorList>
            <person name="Deschamps P."/>
            <person name="Zivanovic Y."/>
            <person name="Moreira D."/>
            <person name="Rodriguez-Valera F."/>
            <person name="Lopez-Garcia P."/>
        </authorList>
    </citation>
    <scope>NUCLEOTIDE SEQUENCE</scope>
</reference>
<organism evidence="1">
    <name type="scientific">uncultured marine thaumarchaeote KM3_23_F10</name>
    <dbReference type="NCBI Taxonomy" id="1456100"/>
    <lineage>
        <taxon>Archaea</taxon>
        <taxon>Nitrososphaerota</taxon>
        <taxon>environmental samples</taxon>
    </lineage>
</organism>
<dbReference type="AlphaFoldDB" id="A0A075GVG2"/>
<proteinExistence type="predicted"/>
<protein>
    <submittedName>
        <fullName evidence="1">Uncharacterized protein</fullName>
    </submittedName>
</protein>
<sequence length="127" mass="14953">MFVIKSNNEYLSDILKKILNSYSIIENLSDQPNDLELLEIELKKINGFLLVLEKKVTLLTNSSVTKKLENKIRLYFQNYDFSREIILLIDTYSNDNLRVRNIRNSVINSLDDGKLMNIIHEVYQELK</sequence>
<evidence type="ECO:0000313" key="1">
    <source>
        <dbReference type="EMBL" id="AIF07724.1"/>
    </source>
</evidence>
<name>A0A075GVG2_9ARCH</name>
<dbReference type="EMBL" id="KF900811">
    <property type="protein sequence ID" value="AIF07724.1"/>
    <property type="molecule type" value="Genomic_DNA"/>
</dbReference>
<accession>A0A075GVG2</accession>